<dbReference type="EMBL" id="MGES01000007">
    <property type="protein sequence ID" value="OGL89311.1"/>
    <property type="molecule type" value="Genomic_DNA"/>
</dbReference>
<evidence type="ECO:0008006" key="3">
    <source>
        <dbReference type="Google" id="ProtNLM"/>
    </source>
</evidence>
<dbReference type="Proteomes" id="UP000176678">
    <property type="component" value="Unassembled WGS sequence"/>
</dbReference>
<gene>
    <name evidence="1" type="ORF">A3H75_02465</name>
</gene>
<evidence type="ECO:0000313" key="2">
    <source>
        <dbReference type="Proteomes" id="UP000176678"/>
    </source>
</evidence>
<protein>
    <recommendedName>
        <fullName evidence="3">HicB-like antitoxin of toxin-antitoxin system domain-containing protein</fullName>
    </recommendedName>
</protein>
<dbReference type="SUPFAM" id="SSF143100">
    <property type="entry name" value="TTHA1013/TTHA0281-like"/>
    <property type="match status" value="1"/>
</dbReference>
<dbReference type="InterPro" id="IPR035069">
    <property type="entry name" value="TTHA1013/TTHA0281-like"/>
</dbReference>
<comment type="caution">
    <text evidence="1">The sequence shown here is derived from an EMBL/GenBank/DDBJ whole genome shotgun (WGS) entry which is preliminary data.</text>
</comment>
<accession>A0A1F7VFV7</accession>
<organism evidence="1 2">
    <name type="scientific">Candidatus Uhrbacteria bacterium RIFCSPLOWO2_02_FULL_51_9</name>
    <dbReference type="NCBI Taxonomy" id="1802410"/>
    <lineage>
        <taxon>Bacteria</taxon>
        <taxon>Candidatus Uhriibacteriota</taxon>
    </lineage>
</organism>
<evidence type="ECO:0000313" key="1">
    <source>
        <dbReference type="EMBL" id="OGL89311.1"/>
    </source>
</evidence>
<name>A0A1F7VFV7_9BACT</name>
<dbReference type="AlphaFoldDB" id="A0A1F7VFV7"/>
<sequence length="114" mass="13329">MKYKNTLNKGSVRYIIFKENTTWYGVALEFNIVEEGDTPVEVMASLFEAIDGYVETARMLKTRPMPLNQIPDKEYRDLWTALEKNKTEKITQQKQIYSFGYNNPFKFRAPAFAS</sequence>
<proteinExistence type="predicted"/>
<reference evidence="1 2" key="1">
    <citation type="journal article" date="2016" name="Nat. Commun.">
        <title>Thousands of microbial genomes shed light on interconnected biogeochemical processes in an aquifer system.</title>
        <authorList>
            <person name="Anantharaman K."/>
            <person name="Brown C.T."/>
            <person name="Hug L.A."/>
            <person name="Sharon I."/>
            <person name="Castelle C.J."/>
            <person name="Probst A.J."/>
            <person name="Thomas B.C."/>
            <person name="Singh A."/>
            <person name="Wilkins M.J."/>
            <person name="Karaoz U."/>
            <person name="Brodie E.L."/>
            <person name="Williams K.H."/>
            <person name="Hubbard S.S."/>
            <person name="Banfield J.F."/>
        </authorList>
    </citation>
    <scope>NUCLEOTIDE SEQUENCE [LARGE SCALE GENOMIC DNA]</scope>
</reference>